<protein>
    <recommendedName>
        <fullName evidence="9">tRNA (guanine(26)-N(2))-dimethyltransferase</fullName>
        <ecNumber evidence="7">2.1.1.216</ecNumber>
    </recommendedName>
</protein>
<keyword evidence="14" id="KW-1185">Reference proteome</keyword>
<dbReference type="PROSITE" id="PS51626">
    <property type="entry name" value="SAM_MT_TRM1"/>
    <property type="match status" value="1"/>
</dbReference>
<sequence>MKMDASTSQKSIKEGKAEICLKTEKVFYNPVQEFNRDLSIAVLSIFTSDFKAEKIAKAEKKAKNRILGTKEDVEGGEGEAEIDISILEALSATGLRSIRYAKEVPNVTKIVANDLSEQAVETIKANVVHNQVENLIETSHDDACMVMYKHKHPSKRFAAIDLDPYGCPSVFLDSAVQSVQDGGLLLITATDMAVLAGNSPETCYCKYGAISMKTKCCHEVALRIMLQCIESHANRYSRYIVPLLSISADFYIRVFVKIYTGAIHCKKTTSKLSMAYQCTGCDNITLQPLGGFKPNPTERNPTQTKAYLPPAPPVGEFCANCNQRHHLGGPLWSAPIHDEIFVSRVLTHVEDNPDLFGTSKRIAGVLSMVREELQDVPLYYTMDKLFGRVHLETMPMLVMRSAILNAGYKVSYSHASRMSIKTAAPAQLVWDIIRTWAKTHPAKPAKLEADAVARHILSQEIKTQIDLSERGDANPVSRRDGRLRFQYNPAPHWGPGSRANVNVGEDKMTKALKNQNKHSKDKKNAKRQHSPSDDEERKKANTGDEIALMHLRSLFIVFLLSFACGQDRQIISSLNPGCENCDVTLVYIKAVGSHDTVHQLWDFSRGMPTIIYLITKLNSTVEVTWDGKEPSQFKITDRPVYSFAATIDKLDLLPFKDYAVELPHLIHTANSTLIDVSLVNLTTSRDYNASRFAIHLTLVSTDVWSDAMKYTMRKSLDDEHTPGVFEIFEIKTPRSVSSDDGGYVQFRPVSYTEPERSVSSSTNAYISNFTRYVIFAYLYSCKTYENKRYVNTHLPKSSTLRIFYRDFNRDNLLVQDTFISFGLPGDGNYKQHNYTSWSFSIGYGVPPVEKFSLFVIIIISIGLGVPVLLALSGITYVLARRCKQRNPPTRFTDDE</sequence>
<feature type="compositionally biased region" description="Basic and acidic residues" evidence="11">
    <location>
        <begin position="530"/>
        <end position="539"/>
    </location>
</feature>
<keyword evidence="12" id="KW-0812">Transmembrane</keyword>
<dbReference type="GO" id="GO:0005634">
    <property type="term" value="C:nucleus"/>
    <property type="evidence" value="ECO:0007669"/>
    <property type="project" value="TreeGrafter"/>
</dbReference>
<evidence type="ECO:0000256" key="3">
    <source>
        <dbReference type="ARBA" id="ARBA00022679"/>
    </source>
</evidence>
<accession>A0A2W1BJJ1</accession>
<keyword evidence="12" id="KW-0472">Membrane</keyword>
<feature type="compositionally biased region" description="Basic and acidic residues" evidence="11">
    <location>
        <begin position="468"/>
        <end position="483"/>
    </location>
</feature>
<dbReference type="PANTHER" id="PTHR10631:SF3">
    <property type="entry name" value="TRNA (GUANINE(26)-N(2))-DIMETHYLTRANSFERASE"/>
    <property type="match status" value="1"/>
</dbReference>
<dbReference type="InterPro" id="IPR029382">
    <property type="entry name" value="NCU-G1"/>
</dbReference>
<dbReference type="Pfam" id="PF02005">
    <property type="entry name" value="TRM"/>
    <property type="match status" value="1"/>
</dbReference>
<evidence type="ECO:0000256" key="8">
    <source>
        <dbReference type="ARBA" id="ARBA00051897"/>
    </source>
</evidence>
<keyword evidence="3 10" id="KW-0808">Transferase</keyword>
<organism evidence="13 14">
    <name type="scientific">Helicoverpa armigera</name>
    <name type="common">Cotton bollworm</name>
    <name type="synonym">Heliothis armigera</name>
    <dbReference type="NCBI Taxonomy" id="29058"/>
    <lineage>
        <taxon>Eukaryota</taxon>
        <taxon>Metazoa</taxon>
        <taxon>Ecdysozoa</taxon>
        <taxon>Arthropoda</taxon>
        <taxon>Hexapoda</taxon>
        <taxon>Insecta</taxon>
        <taxon>Pterygota</taxon>
        <taxon>Neoptera</taxon>
        <taxon>Endopterygota</taxon>
        <taxon>Lepidoptera</taxon>
        <taxon>Glossata</taxon>
        <taxon>Ditrysia</taxon>
        <taxon>Noctuoidea</taxon>
        <taxon>Noctuidae</taxon>
        <taxon>Heliothinae</taxon>
        <taxon>Helicoverpa</taxon>
    </lineage>
</organism>
<evidence type="ECO:0000256" key="4">
    <source>
        <dbReference type="ARBA" id="ARBA00022691"/>
    </source>
</evidence>
<dbReference type="InterPro" id="IPR042296">
    <property type="entry name" value="tRNA_met_Trm1_C"/>
</dbReference>
<dbReference type="InterPro" id="IPR002905">
    <property type="entry name" value="Trm1"/>
</dbReference>
<dbReference type="GO" id="GO:0160104">
    <property type="term" value="F:tRNA (guanine(26)-N2)-dimethyltransferase activity"/>
    <property type="evidence" value="ECO:0007669"/>
    <property type="project" value="UniProtKB-EC"/>
</dbReference>
<feature type="region of interest" description="Disordered" evidence="11">
    <location>
        <begin position="468"/>
        <end position="539"/>
    </location>
</feature>
<evidence type="ECO:0000313" key="14">
    <source>
        <dbReference type="Proteomes" id="UP000249218"/>
    </source>
</evidence>
<gene>
    <name evidence="13" type="primary">HaOG206549</name>
    <name evidence="13" type="ORF">B5X24_HaOG206549</name>
</gene>
<dbReference type="InterPro" id="IPR029063">
    <property type="entry name" value="SAM-dependent_MTases_sf"/>
</dbReference>
<feature type="transmembrane region" description="Helical" evidence="12">
    <location>
        <begin position="851"/>
        <end position="879"/>
    </location>
</feature>
<evidence type="ECO:0000256" key="6">
    <source>
        <dbReference type="ARBA" id="ARBA00022884"/>
    </source>
</evidence>
<feature type="compositionally biased region" description="Basic residues" evidence="11">
    <location>
        <begin position="515"/>
        <end position="529"/>
    </location>
</feature>
<dbReference type="PANTHER" id="PTHR10631">
    <property type="entry name" value="N 2 ,N 2 -DIMETHYLGUANOSINE TRNA METHYLTRANSFERASE"/>
    <property type="match status" value="1"/>
</dbReference>
<dbReference type="EC" id="2.1.1.216" evidence="7"/>
<evidence type="ECO:0000256" key="5">
    <source>
        <dbReference type="ARBA" id="ARBA00022694"/>
    </source>
</evidence>
<dbReference type="SUPFAM" id="SSF53335">
    <property type="entry name" value="S-adenosyl-L-methionine-dependent methyltransferases"/>
    <property type="match status" value="1"/>
</dbReference>
<evidence type="ECO:0000256" key="10">
    <source>
        <dbReference type="PROSITE-ProRule" id="PRU00958"/>
    </source>
</evidence>
<evidence type="ECO:0000313" key="13">
    <source>
        <dbReference type="EMBL" id="PZC75242.1"/>
    </source>
</evidence>
<evidence type="ECO:0000256" key="7">
    <source>
        <dbReference type="ARBA" id="ARBA00039099"/>
    </source>
</evidence>
<dbReference type="Gene3D" id="3.40.50.150">
    <property type="entry name" value="Vaccinia Virus protein VP39"/>
    <property type="match status" value="1"/>
</dbReference>
<dbReference type="Gene3D" id="3.30.56.70">
    <property type="entry name" value="N2,N2-dimethylguanosine tRNA methyltransferase, C-terminal domain"/>
    <property type="match status" value="1"/>
</dbReference>
<keyword evidence="2 10" id="KW-0489">Methyltransferase</keyword>
<keyword evidence="5 10" id="KW-0819">tRNA processing</keyword>
<evidence type="ECO:0000256" key="2">
    <source>
        <dbReference type="ARBA" id="ARBA00022603"/>
    </source>
</evidence>
<reference evidence="13 14" key="1">
    <citation type="journal article" date="2017" name="BMC Biol.">
        <title>Genomic innovations, transcriptional plasticity and gene loss underlying the evolution and divergence of two highly polyphagous and invasive Helicoverpa pest species.</title>
        <authorList>
            <person name="Pearce S.L."/>
            <person name="Clarke D.F."/>
            <person name="East P.D."/>
            <person name="Elfekih S."/>
            <person name="Gordon K.H."/>
            <person name="Jermiin L.S."/>
            <person name="McGaughran A."/>
            <person name="Oakeshott J.G."/>
            <person name="Papanikolaou A."/>
            <person name="Perera O.P."/>
            <person name="Rane R.V."/>
            <person name="Richards S."/>
            <person name="Tay W.T."/>
            <person name="Walsh T.K."/>
            <person name="Anderson A."/>
            <person name="Anderson C.J."/>
            <person name="Asgari S."/>
            <person name="Board P.G."/>
            <person name="Bretschneider A."/>
            <person name="Campbell P.M."/>
            <person name="Chertemps T."/>
            <person name="Christeller J.T."/>
            <person name="Coppin C.W."/>
            <person name="Downes S.J."/>
            <person name="Duan G."/>
            <person name="Farnsworth C.A."/>
            <person name="Good R.T."/>
            <person name="Han L.B."/>
            <person name="Han Y.C."/>
            <person name="Hatje K."/>
            <person name="Horne I."/>
            <person name="Huang Y.P."/>
            <person name="Hughes D.S."/>
            <person name="Jacquin-Joly E."/>
            <person name="James W."/>
            <person name="Jhangiani S."/>
            <person name="Kollmar M."/>
            <person name="Kuwar S.S."/>
            <person name="Li S."/>
            <person name="Liu N.Y."/>
            <person name="Maibeche M.T."/>
            <person name="Miller J.R."/>
            <person name="Montagne N."/>
            <person name="Perry T."/>
            <person name="Qu J."/>
            <person name="Song S.V."/>
            <person name="Sutton G.G."/>
            <person name="Vogel H."/>
            <person name="Walenz B.P."/>
            <person name="Xu W."/>
            <person name="Zhang H.J."/>
            <person name="Zou Z."/>
            <person name="Batterham P."/>
            <person name="Edwards O.R."/>
            <person name="Feyereisen R."/>
            <person name="Gibbs R.A."/>
            <person name="Heckel D.G."/>
            <person name="McGrath A."/>
            <person name="Robin C."/>
            <person name="Scherer S.E."/>
            <person name="Worley K.C."/>
            <person name="Wu Y.D."/>
        </authorList>
    </citation>
    <scope>NUCLEOTIDE SEQUENCE [LARGE SCALE GENOMIC DNA]</scope>
    <source>
        <strain evidence="13">Harm_GR_Male_#8</strain>
        <tissue evidence="13">Whole organism</tissue>
    </source>
</reference>
<dbReference type="GO" id="GO:0002940">
    <property type="term" value="P:tRNA N2-guanine methylation"/>
    <property type="evidence" value="ECO:0007669"/>
    <property type="project" value="TreeGrafter"/>
</dbReference>
<dbReference type="FunFam" id="3.30.56.70:FF:000001">
    <property type="entry name" value="tRNA (guanine(26)-N(2))-dimethyltransferase"/>
    <property type="match status" value="1"/>
</dbReference>
<keyword evidence="6 10" id="KW-0694">RNA-binding</keyword>
<dbReference type="GO" id="GO:0000049">
    <property type="term" value="F:tRNA binding"/>
    <property type="evidence" value="ECO:0007669"/>
    <property type="project" value="UniProtKB-UniRule"/>
</dbReference>
<keyword evidence="1 10" id="KW-0820">tRNA-binding</keyword>
<keyword evidence="4 10" id="KW-0949">S-adenosyl-L-methionine</keyword>
<dbReference type="EMBL" id="KZ150005">
    <property type="protein sequence ID" value="PZC75242.1"/>
    <property type="molecule type" value="Genomic_DNA"/>
</dbReference>
<evidence type="ECO:0000256" key="11">
    <source>
        <dbReference type="SAM" id="MobiDB-lite"/>
    </source>
</evidence>
<name>A0A2W1BJJ1_HELAM</name>
<comment type="catalytic activity">
    <reaction evidence="8">
        <text>guanosine(26) in tRNA + 2 S-adenosyl-L-methionine = N(2)-dimethylguanosine(26) in tRNA + 2 S-adenosyl-L-homocysteine + 2 H(+)</text>
        <dbReference type="Rhea" id="RHEA:43140"/>
        <dbReference type="Rhea" id="RHEA-COMP:10359"/>
        <dbReference type="Rhea" id="RHEA-COMP:10360"/>
        <dbReference type="ChEBI" id="CHEBI:15378"/>
        <dbReference type="ChEBI" id="CHEBI:57856"/>
        <dbReference type="ChEBI" id="CHEBI:59789"/>
        <dbReference type="ChEBI" id="CHEBI:74269"/>
        <dbReference type="ChEBI" id="CHEBI:74513"/>
        <dbReference type="EC" id="2.1.1.216"/>
    </reaction>
</comment>
<dbReference type="Pfam" id="PF15065">
    <property type="entry name" value="NCU-G1"/>
    <property type="match status" value="1"/>
</dbReference>
<evidence type="ECO:0000256" key="12">
    <source>
        <dbReference type="SAM" id="Phobius"/>
    </source>
</evidence>
<dbReference type="Proteomes" id="UP000249218">
    <property type="component" value="Unassembled WGS sequence"/>
</dbReference>
<evidence type="ECO:0000256" key="1">
    <source>
        <dbReference type="ARBA" id="ARBA00022555"/>
    </source>
</evidence>
<comment type="similarity">
    <text evidence="10">Belongs to the class I-like SAM-binding methyltransferase superfamily. Trm1 family.</text>
</comment>
<evidence type="ECO:0000256" key="9">
    <source>
        <dbReference type="ARBA" id="ARBA00074266"/>
    </source>
</evidence>
<dbReference type="NCBIfam" id="TIGR00308">
    <property type="entry name" value="TRM1"/>
    <property type="match status" value="1"/>
</dbReference>
<keyword evidence="12" id="KW-1133">Transmembrane helix</keyword>
<dbReference type="AlphaFoldDB" id="A0A2W1BJJ1"/>
<proteinExistence type="inferred from homology"/>
<dbReference type="OrthoDB" id="6264340at2759"/>